<dbReference type="InterPro" id="IPR041698">
    <property type="entry name" value="Methyltransf_25"/>
</dbReference>
<accession>A0A7C3HX78</accession>
<dbReference type="Gene3D" id="2.20.25.110">
    <property type="entry name" value="S-adenosyl-L-methionine-dependent methyltransferases"/>
    <property type="match status" value="1"/>
</dbReference>
<dbReference type="Gene3D" id="3.40.50.150">
    <property type="entry name" value="Vaccinia Virus protein VP39"/>
    <property type="match status" value="1"/>
</dbReference>
<dbReference type="Pfam" id="PF13649">
    <property type="entry name" value="Methyltransf_25"/>
    <property type="match status" value="1"/>
</dbReference>
<dbReference type="PANTHER" id="PTHR43861">
    <property type="entry name" value="TRANS-ACONITATE 2-METHYLTRANSFERASE-RELATED"/>
    <property type="match status" value="1"/>
</dbReference>
<dbReference type="GO" id="GO:0032259">
    <property type="term" value="P:methylation"/>
    <property type="evidence" value="ECO:0007669"/>
    <property type="project" value="UniProtKB-KW"/>
</dbReference>
<proteinExistence type="predicted"/>
<comment type="caution">
    <text evidence="4">The sequence shown here is derived from an EMBL/GenBank/DDBJ whole genome shotgun (WGS) entry which is preliminary data.</text>
</comment>
<protein>
    <submittedName>
        <fullName evidence="4">Class I SAM-dependent methyltransferase</fullName>
    </submittedName>
</protein>
<dbReference type="EMBL" id="DSVL01000232">
    <property type="protein sequence ID" value="HFH29339.1"/>
    <property type="molecule type" value="Genomic_DNA"/>
</dbReference>
<dbReference type="PANTHER" id="PTHR43861:SF1">
    <property type="entry name" value="TRANS-ACONITATE 2-METHYLTRANSFERASE"/>
    <property type="match status" value="1"/>
</dbReference>
<sequence>MDAVSQFYEDLLEYYDDIFPLEQDRIDFIQREVPLQPGTVQKILDVGCATGTTAVTLIKNGYYVTGIDLNSAMIQSANRRNPEPKTNGRFLQMNMLEVAKYSPPSSLDAVLCLGNTLVHLKDASEIGDFFRDVQKLLKPGAPFIFQVINYDLILDTHRMGLPDVVTSRCRFVRRYEPIPGEQALQFVASLYSSTGQLVFQDITRLYPARQSELTELLHKAGFKAVDYYADFSGHPFDGTSLALIGVARLFKDQ</sequence>
<evidence type="ECO:0000259" key="3">
    <source>
        <dbReference type="Pfam" id="PF13649"/>
    </source>
</evidence>
<dbReference type="GO" id="GO:0008168">
    <property type="term" value="F:methyltransferase activity"/>
    <property type="evidence" value="ECO:0007669"/>
    <property type="project" value="UniProtKB-KW"/>
</dbReference>
<dbReference type="InterPro" id="IPR029063">
    <property type="entry name" value="SAM-dependent_MTases_sf"/>
</dbReference>
<dbReference type="SUPFAM" id="SSF53335">
    <property type="entry name" value="S-adenosyl-L-methionine-dependent methyltransferases"/>
    <property type="match status" value="1"/>
</dbReference>
<reference evidence="4" key="1">
    <citation type="journal article" date="2020" name="mSystems">
        <title>Genome- and Community-Level Interaction Insights into Carbon Utilization and Element Cycling Functions of Hydrothermarchaeota in Hydrothermal Sediment.</title>
        <authorList>
            <person name="Zhou Z."/>
            <person name="Liu Y."/>
            <person name="Xu W."/>
            <person name="Pan J."/>
            <person name="Luo Z.H."/>
            <person name="Li M."/>
        </authorList>
    </citation>
    <scope>NUCLEOTIDE SEQUENCE [LARGE SCALE GENOMIC DNA]</scope>
    <source>
        <strain evidence="4">SpSt-503</strain>
    </source>
</reference>
<evidence type="ECO:0000256" key="1">
    <source>
        <dbReference type="ARBA" id="ARBA00022603"/>
    </source>
</evidence>
<keyword evidence="1 4" id="KW-0489">Methyltransferase</keyword>
<dbReference type="AlphaFoldDB" id="A0A7C3HX78"/>
<feature type="domain" description="Methyltransferase" evidence="3">
    <location>
        <begin position="43"/>
        <end position="140"/>
    </location>
</feature>
<evidence type="ECO:0000313" key="4">
    <source>
        <dbReference type="EMBL" id="HFH29339.1"/>
    </source>
</evidence>
<gene>
    <name evidence="4" type="ORF">ENS59_07485</name>
</gene>
<organism evidence="4">
    <name type="scientific">Gracilinema caldarium</name>
    <dbReference type="NCBI Taxonomy" id="215591"/>
    <lineage>
        <taxon>Bacteria</taxon>
        <taxon>Pseudomonadati</taxon>
        <taxon>Spirochaetota</taxon>
        <taxon>Spirochaetia</taxon>
        <taxon>Spirochaetales</taxon>
        <taxon>Breznakiellaceae</taxon>
        <taxon>Gracilinema</taxon>
    </lineage>
</organism>
<keyword evidence="2 4" id="KW-0808">Transferase</keyword>
<dbReference type="CDD" id="cd02440">
    <property type="entry name" value="AdoMet_MTases"/>
    <property type="match status" value="1"/>
</dbReference>
<name>A0A7C3HX78_9SPIR</name>
<evidence type="ECO:0000256" key="2">
    <source>
        <dbReference type="ARBA" id="ARBA00022679"/>
    </source>
</evidence>